<accession>A0ABY7JZV2</accession>
<keyword evidence="3" id="KW-1185">Reference proteome</keyword>
<protein>
    <submittedName>
        <fullName evidence="2">Helix-turn-helix domain-containing protein</fullName>
    </submittedName>
</protein>
<dbReference type="InterPro" id="IPR001387">
    <property type="entry name" value="Cro/C1-type_HTH"/>
</dbReference>
<feature type="domain" description="HTH cro/C1-type" evidence="1">
    <location>
        <begin position="13"/>
        <end position="68"/>
    </location>
</feature>
<evidence type="ECO:0000313" key="3">
    <source>
        <dbReference type="Proteomes" id="UP001164693"/>
    </source>
</evidence>
<dbReference type="SUPFAM" id="SSF47413">
    <property type="entry name" value="lambda repressor-like DNA-binding domains"/>
    <property type="match status" value="1"/>
</dbReference>
<gene>
    <name evidence="2" type="ORF">M6B22_20420</name>
</gene>
<dbReference type="InterPro" id="IPR010982">
    <property type="entry name" value="Lambda_DNA-bd_dom_sf"/>
</dbReference>
<reference evidence="2" key="1">
    <citation type="submission" date="2022-05" db="EMBL/GenBank/DDBJ databases">
        <title>Jatrophihabitans sp. SB3-54 whole genome sequence.</title>
        <authorList>
            <person name="Suh M.K."/>
            <person name="Eom M.K."/>
            <person name="Kim J.S."/>
            <person name="Kim H.S."/>
            <person name="Do H.E."/>
            <person name="Shin Y.K."/>
            <person name="Lee J.-S."/>
        </authorList>
    </citation>
    <scope>NUCLEOTIDE SEQUENCE</scope>
    <source>
        <strain evidence="2">SB3-54</strain>
    </source>
</reference>
<dbReference type="Proteomes" id="UP001164693">
    <property type="component" value="Chromosome"/>
</dbReference>
<dbReference type="RefSeq" id="WP_269443403.1">
    <property type="nucleotide sequence ID" value="NZ_CP097463.1"/>
</dbReference>
<dbReference type="Gene3D" id="1.10.260.40">
    <property type="entry name" value="lambda repressor-like DNA-binding domains"/>
    <property type="match status" value="1"/>
</dbReference>
<proteinExistence type="predicted"/>
<evidence type="ECO:0000259" key="1">
    <source>
        <dbReference type="PROSITE" id="PS50943"/>
    </source>
</evidence>
<organism evidence="2 3">
    <name type="scientific">Jatrophihabitans cynanchi</name>
    <dbReference type="NCBI Taxonomy" id="2944128"/>
    <lineage>
        <taxon>Bacteria</taxon>
        <taxon>Bacillati</taxon>
        <taxon>Actinomycetota</taxon>
        <taxon>Actinomycetes</taxon>
        <taxon>Jatrophihabitantales</taxon>
        <taxon>Jatrophihabitantaceae</taxon>
        <taxon>Jatrophihabitans</taxon>
    </lineage>
</organism>
<dbReference type="Pfam" id="PF13560">
    <property type="entry name" value="HTH_31"/>
    <property type="match status" value="1"/>
</dbReference>
<name>A0ABY7JZV2_9ACTN</name>
<evidence type="ECO:0000313" key="2">
    <source>
        <dbReference type="EMBL" id="WAX56867.1"/>
    </source>
</evidence>
<dbReference type="SMART" id="SM00530">
    <property type="entry name" value="HTH_XRE"/>
    <property type="match status" value="1"/>
</dbReference>
<dbReference type="CDD" id="cd00093">
    <property type="entry name" value="HTH_XRE"/>
    <property type="match status" value="1"/>
</dbReference>
<dbReference type="PROSITE" id="PS50943">
    <property type="entry name" value="HTH_CROC1"/>
    <property type="match status" value="1"/>
</dbReference>
<dbReference type="EMBL" id="CP097463">
    <property type="protein sequence ID" value="WAX56867.1"/>
    <property type="molecule type" value="Genomic_DNA"/>
</dbReference>
<sequence length="161" mass="18395">MTTSNDFRAGVQLRRARRIARLSQRELAARAQVPLSTLTRIEAGTTADPRIGTVAALFAAAGCRLTVLSQAHEELPDHPWETHRDYGVRHYPAHLDLWPVNRPYAVHDPIDWWGWYRSWAWRPGARIPTLTFNRLRNRFSCPALDPVTGRPVARPYDDPHG</sequence>